<evidence type="ECO:0000256" key="3">
    <source>
        <dbReference type="ARBA" id="ARBA00022475"/>
    </source>
</evidence>
<evidence type="ECO:0000256" key="6">
    <source>
        <dbReference type="ARBA" id="ARBA00023136"/>
    </source>
</evidence>
<name>A0A8F2W0D7_CANAR</name>
<dbReference type="GO" id="GO:1903425">
    <property type="term" value="F:fluoride transmembrane transporter activity"/>
    <property type="evidence" value="ECO:0007669"/>
    <property type="project" value="TreeGrafter"/>
</dbReference>
<evidence type="ECO:0000256" key="8">
    <source>
        <dbReference type="ARBA" id="ARBA00035585"/>
    </source>
</evidence>
<dbReference type="InterPro" id="IPR003691">
    <property type="entry name" value="FluC"/>
</dbReference>
<gene>
    <name evidence="10" type="ORF">CA7LBN_002060</name>
</gene>
<keyword evidence="5 9" id="KW-1133">Transmembrane helix</keyword>
<accession>A0A8F2W0D7</accession>
<dbReference type="Proteomes" id="UP000825438">
    <property type="component" value="Chromosome II"/>
</dbReference>
<feature type="transmembrane region" description="Helical" evidence="9">
    <location>
        <begin position="262"/>
        <end position="279"/>
    </location>
</feature>
<protein>
    <recommendedName>
        <fullName evidence="11">Fluoride ion transporter CrcB</fullName>
    </recommendedName>
</protein>
<evidence type="ECO:0000256" key="2">
    <source>
        <dbReference type="ARBA" id="ARBA00004651"/>
    </source>
</evidence>
<sequence length="397" mass="43030">MLPMGHIQRKIDDFHVHWFKLRLSGSFISLQGLRQTHLHELEAESLGDALPEGLHVSSESEKSYPAPKKVPLPTLITILNIFNGAIWGVLARRGLIDLTTYDGSFLGGVIWANFAACVVMGMFVASETVWEGVAGTVYANKGAVPFYVGVTTGFCGTCSSFSTFVLEIFNKAANTLTTHYKYPTAGYGVMEAMAVTIGQISVSVAGFHLGRHLVEVLDPRVPSLSPKTVHVLNYACCFLGIAAYIVDIVLLGTQNYGTWRSWLFSVLFAPWGALLRFFLSKKLNGIINDFPVGTFTANTLGCLLLAVFTVLARGRSSQSSKLPIASHINGCHVLLGLDDGFCGALTTVSTFVVELFGLKTFWSYTYGFTSVAVGFCIMVLIVGSYNWTVGLTSAVCQ</sequence>
<keyword evidence="6 9" id="KW-0472">Membrane</keyword>
<comment type="function">
    <text evidence="1">Fluoride channel required for the rapid expulsion of cytoplasmic fluoride.</text>
</comment>
<feature type="transmembrane region" description="Helical" evidence="9">
    <location>
        <begin position="229"/>
        <end position="250"/>
    </location>
</feature>
<feature type="transmembrane region" description="Helical" evidence="9">
    <location>
        <begin position="291"/>
        <end position="312"/>
    </location>
</feature>
<evidence type="ECO:0000256" key="7">
    <source>
        <dbReference type="ARBA" id="ARBA00035120"/>
    </source>
</evidence>
<organism evidence="10">
    <name type="scientific">Candidozyma auris</name>
    <name type="common">Yeast</name>
    <name type="synonym">Candida auris</name>
    <dbReference type="NCBI Taxonomy" id="498019"/>
    <lineage>
        <taxon>Eukaryota</taxon>
        <taxon>Fungi</taxon>
        <taxon>Dikarya</taxon>
        <taxon>Ascomycota</taxon>
        <taxon>Saccharomycotina</taxon>
        <taxon>Pichiomycetes</taxon>
        <taxon>Metschnikowiaceae</taxon>
        <taxon>Candidozyma</taxon>
    </lineage>
</organism>
<reference evidence="10" key="1">
    <citation type="submission" date="2021-06" db="EMBL/GenBank/DDBJ databases">
        <title>Candida auris outbreak in lebanese hospital.</title>
        <authorList>
            <person name="Finianos M."/>
        </authorList>
    </citation>
    <scope>NUCLEOTIDE SEQUENCE</scope>
    <source>
        <strain evidence="10">CA7LBN</strain>
    </source>
</reference>
<feature type="transmembrane region" description="Helical" evidence="9">
    <location>
        <begin position="70"/>
        <end position="91"/>
    </location>
</feature>
<keyword evidence="3" id="KW-1003">Cell membrane</keyword>
<dbReference type="PANTHER" id="PTHR28259:SF1">
    <property type="entry name" value="FLUORIDE EXPORT PROTEIN 1-RELATED"/>
    <property type="match status" value="1"/>
</dbReference>
<feature type="transmembrane region" description="Helical" evidence="9">
    <location>
        <begin position="144"/>
        <end position="166"/>
    </location>
</feature>
<comment type="subcellular location">
    <subcellularLocation>
        <location evidence="2">Cell membrane</location>
        <topology evidence="2">Multi-pass membrane protein</topology>
    </subcellularLocation>
</comment>
<feature type="transmembrane region" description="Helical" evidence="9">
    <location>
        <begin position="364"/>
        <end position="385"/>
    </location>
</feature>
<dbReference type="PANTHER" id="PTHR28259">
    <property type="entry name" value="FLUORIDE EXPORT PROTEIN 1-RELATED"/>
    <property type="match status" value="1"/>
</dbReference>
<feature type="transmembrane region" description="Helical" evidence="9">
    <location>
        <begin position="103"/>
        <end position="124"/>
    </location>
</feature>
<evidence type="ECO:0000256" key="1">
    <source>
        <dbReference type="ARBA" id="ARBA00002598"/>
    </source>
</evidence>
<feature type="transmembrane region" description="Helical" evidence="9">
    <location>
        <begin position="187"/>
        <end position="209"/>
    </location>
</feature>
<comment type="catalytic activity">
    <reaction evidence="8">
        <text>fluoride(in) = fluoride(out)</text>
        <dbReference type="Rhea" id="RHEA:76159"/>
        <dbReference type="ChEBI" id="CHEBI:17051"/>
    </reaction>
    <physiologicalReaction direction="left-to-right" evidence="8">
        <dbReference type="Rhea" id="RHEA:76160"/>
    </physiologicalReaction>
</comment>
<evidence type="ECO:0008006" key="11">
    <source>
        <dbReference type="Google" id="ProtNLM"/>
    </source>
</evidence>
<proteinExistence type="inferred from homology"/>
<keyword evidence="4 9" id="KW-0812">Transmembrane</keyword>
<evidence type="ECO:0000313" key="10">
    <source>
        <dbReference type="EMBL" id="QWW23259.1"/>
    </source>
</evidence>
<dbReference type="AlphaFoldDB" id="A0A8F2W0D7"/>
<dbReference type="Pfam" id="PF02537">
    <property type="entry name" value="CRCB"/>
    <property type="match status" value="2"/>
</dbReference>
<evidence type="ECO:0000256" key="4">
    <source>
        <dbReference type="ARBA" id="ARBA00022692"/>
    </source>
</evidence>
<evidence type="ECO:0000256" key="5">
    <source>
        <dbReference type="ARBA" id="ARBA00022989"/>
    </source>
</evidence>
<comment type="similarity">
    <text evidence="7">Belongs to the fluoride channel Fluc/FEX (TC 1.A.43) family.</text>
</comment>
<dbReference type="EMBL" id="CP076750">
    <property type="protein sequence ID" value="QWW23259.1"/>
    <property type="molecule type" value="Genomic_DNA"/>
</dbReference>
<evidence type="ECO:0000256" key="9">
    <source>
        <dbReference type="SAM" id="Phobius"/>
    </source>
</evidence>
<dbReference type="GO" id="GO:0005886">
    <property type="term" value="C:plasma membrane"/>
    <property type="evidence" value="ECO:0007669"/>
    <property type="project" value="UniProtKB-SubCell"/>
</dbReference>